<keyword evidence="3" id="KW-1185">Reference proteome</keyword>
<evidence type="ECO:0000313" key="3">
    <source>
        <dbReference type="Proteomes" id="UP000324022"/>
    </source>
</evidence>
<dbReference type="AlphaFoldDB" id="A0A5C3E8S9"/>
<keyword evidence="1" id="KW-0732">Signal</keyword>
<dbReference type="OrthoDB" id="2547287at2759"/>
<accession>A0A5C3E8S9</accession>
<gene>
    <name evidence="2" type="ORF">UTRI_10565_B</name>
</gene>
<evidence type="ECO:0000256" key="1">
    <source>
        <dbReference type="SAM" id="SignalP"/>
    </source>
</evidence>
<protein>
    <submittedName>
        <fullName evidence="2">Related to conserved hypothetical Ustilaginaceae-specific protein</fullName>
    </submittedName>
</protein>
<feature type="chain" id="PRO_5022808168" evidence="1">
    <location>
        <begin position="22"/>
        <end position="166"/>
    </location>
</feature>
<organism evidence="2 3">
    <name type="scientific">Ustilago trichophora</name>
    <dbReference type="NCBI Taxonomy" id="86804"/>
    <lineage>
        <taxon>Eukaryota</taxon>
        <taxon>Fungi</taxon>
        <taxon>Dikarya</taxon>
        <taxon>Basidiomycota</taxon>
        <taxon>Ustilaginomycotina</taxon>
        <taxon>Ustilaginomycetes</taxon>
        <taxon>Ustilaginales</taxon>
        <taxon>Ustilaginaceae</taxon>
        <taxon>Ustilago</taxon>
    </lineage>
</organism>
<dbReference type="EMBL" id="OOIN01000016">
    <property type="protein sequence ID" value="SPO27104.1"/>
    <property type="molecule type" value="Genomic_DNA"/>
</dbReference>
<name>A0A5C3E8S9_9BASI</name>
<evidence type="ECO:0000313" key="2">
    <source>
        <dbReference type="EMBL" id="SPO27104.1"/>
    </source>
</evidence>
<dbReference type="Proteomes" id="UP000324022">
    <property type="component" value="Unassembled WGS sequence"/>
</dbReference>
<reference evidence="2 3" key="1">
    <citation type="submission" date="2018-03" db="EMBL/GenBank/DDBJ databases">
        <authorList>
            <person name="Guldener U."/>
        </authorList>
    </citation>
    <scope>NUCLEOTIDE SEQUENCE [LARGE SCALE GENOMIC DNA]</scope>
    <source>
        <strain evidence="2 3">NBRC100155</strain>
    </source>
</reference>
<proteinExistence type="predicted"/>
<sequence>MAVIFRTTLFTLILFLPLTLAAPEPPLTRPEQRLYNHWNEEYRMQRYDPMLLGAGPLSYYSHMTSYNPRLEMEALEWAHTHSNGPYQYHRIRGALYVSTTIRGNQGPAQRWNLRQRGHQPKDVSVFWRIDHRGPKMLRFDLWPAGANTPQMISMHDAMASIPFRIS</sequence>
<feature type="signal peptide" evidence="1">
    <location>
        <begin position="1"/>
        <end position="21"/>
    </location>
</feature>